<dbReference type="HAMAP" id="MF_00836">
    <property type="entry name" value="PhnN"/>
    <property type="match status" value="1"/>
</dbReference>
<name>A0A6P1SYB3_9RHOB</name>
<evidence type="ECO:0000256" key="3">
    <source>
        <dbReference type="ARBA" id="ARBA00022679"/>
    </source>
</evidence>
<dbReference type="GO" id="GO:0033863">
    <property type="term" value="F:ribose 1,5-bisphosphate phosphokinase activity"/>
    <property type="evidence" value="ECO:0007669"/>
    <property type="project" value="UniProtKB-UniRule"/>
</dbReference>
<evidence type="ECO:0000256" key="5">
    <source>
        <dbReference type="ARBA" id="ARBA00022840"/>
    </source>
</evidence>
<dbReference type="EC" id="2.7.4.23" evidence="6"/>
<comment type="pathway">
    <text evidence="2 6">Metabolic intermediate biosynthesis; 5-phospho-alpha-D-ribose 1-diphosphate biosynthesis; 5-phospho-alpha-D-ribose 1-diphosphate from D-ribose 5-phosphate (route II): step 3/3.</text>
</comment>
<dbReference type="InterPro" id="IPR008145">
    <property type="entry name" value="GK/Ca_channel_bsu"/>
</dbReference>
<dbReference type="GO" id="GO:0006015">
    <property type="term" value="P:5-phosphoribose 1-diphosphate biosynthetic process"/>
    <property type="evidence" value="ECO:0007669"/>
    <property type="project" value="UniProtKB-UniRule"/>
</dbReference>
<feature type="domain" description="Guanylate kinase/L-type calcium channel beta subunit" evidence="7">
    <location>
        <begin position="2"/>
        <end position="179"/>
    </location>
</feature>
<dbReference type="SMART" id="SM00072">
    <property type="entry name" value="GuKc"/>
    <property type="match status" value="1"/>
</dbReference>
<dbReference type="InterPro" id="IPR027417">
    <property type="entry name" value="P-loop_NTPase"/>
</dbReference>
<keyword evidence="8" id="KW-0418">Kinase</keyword>
<dbReference type="EMBL" id="CP046620">
    <property type="protein sequence ID" value="QHQ35674.1"/>
    <property type="molecule type" value="Genomic_DNA"/>
</dbReference>
<keyword evidence="9" id="KW-1185">Reference proteome</keyword>
<dbReference type="PANTHER" id="PTHR23117:SF8">
    <property type="entry name" value="RIBOSE 1,5-BISPHOSPHATE PHOSPHOKINASE PHNN"/>
    <property type="match status" value="1"/>
</dbReference>
<dbReference type="RefSeq" id="WP_161862234.1">
    <property type="nucleotide sequence ID" value="NZ_CP046620.1"/>
</dbReference>
<protein>
    <recommendedName>
        <fullName evidence="6">Ribose 1,5-bisphosphate phosphokinase PhnN</fullName>
        <ecNumber evidence="6">2.7.4.23</ecNumber>
    </recommendedName>
    <alternativeName>
        <fullName evidence="6">Ribose 1,5-bisphosphokinase</fullName>
    </alternativeName>
</protein>
<keyword evidence="5 6" id="KW-0067">ATP-binding</keyword>
<evidence type="ECO:0000256" key="2">
    <source>
        <dbReference type="ARBA" id="ARBA00005069"/>
    </source>
</evidence>
<reference evidence="8 9" key="1">
    <citation type="submission" date="2019-12" db="EMBL/GenBank/DDBJ databases">
        <title>Complete genome sequence of Algicella marina strain 9Alg 56(T) isolated from the red alga Tichocarpus crinitus.</title>
        <authorList>
            <person name="Kim S.-G."/>
            <person name="Nedashkovskaya O.I."/>
        </authorList>
    </citation>
    <scope>NUCLEOTIDE SEQUENCE [LARGE SCALE GENOMIC DNA]</scope>
    <source>
        <strain evidence="8 9">9Alg 56</strain>
    </source>
</reference>
<gene>
    <name evidence="6 8" type="primary">phnN</name>
    <name evidence="8" type="ORF">GO499_11045</name>
</gene>
<dbReference type="GO" id="GO:0005829">
    <property type="term" value="C:cytosol"/>
    <property type="evidence" value="ECO:0007669"/>
    <property type="project" value="TreeGrafter"/>
</dbReference>
<evidence type="ECO:0000256" key="4">
    <source>
        <dbReference type="ARBA" id="ARBA00022741"/>
    </source>
</evidence>
<dbReference type="GO" id="GO:0005524">
    <property type="term" value="F:ATP binding"/>
    <property type="evidence" value="ECO:0007669"/>
    <property type="project" value="UniProtKB-KW"/>
</dbReference>
<dbReference type="GO" id="GO:0019634">
    <property type="term" value="P:organic phosphonate metabolic process"/>
    <property type="evidence" value="ECO:0007669"/>
    <property type="project" value="UniProtKB-UniRule"/>
</dbReference>
<sequence length="185" mass="19818">MSGRFIAVVGPSGVGKDSVLTALAARAPQLSLVRRVITRPETAGGEDFEGVSEPEFLRRRDAGAFALCWQAHGLHYGIPVSVDAALAGGRDQLANLSRGVLQRAEARFSQVTIIALSASREVLARRLALRGRECVDEISRRLERSTAVLPGGLDVHRIDNSGPLTDTVVSVLSLLYPDQIHVSAK</sequence>
<dbReference type="PANTHER" id="PTHR23117">
    <property type="entry name" value="GUANYLATE KINASE-RELATED"/>
    <property type="match status" value="1"/>
</dbReference>
<dbReference type="Proteomes" id="UP000464495">
    <property type="component" value="Chromosome"/>
</dbReference>
<keyword evidence="4 6" id="KW-0547">Nucleotide-binding</keyword>
<evidence type="ECO:0000256" key="6">
    <source>
        <dbReference type="HAMAP-Rule" id="MF_00836"/>
    </source>
</evidence>
<feature type="binding site" evidence="6">
    <location>
        <begin position="10"/>
        <end position="17"/>
    </location>
    <ligand>
        <name>ATP</name>
        <dbReference type="ChEBI" id="CHEBI:30616"/>
    </ligand>
</feature>
<dbReference type="NCBIfam" id="TIGR02322">
    <property type="entry name" value="phosphon_PhnN"/>
    <property type="match status" value="1"/>
</dbReference>
<organism evidence="8 9">
    <name type="scientific">Algicella marina</name>
    <dbReference type="NCBI Taxonomy" id="2683284"/>
    <lineage>
        <taxon>Bacteria</taxon>
        <taxon>Pseudomonadati</taxon>
        <taxon>Pseudomonadota</taxon>
        <taxon>Alphaproteobacteria</taxon>
        <taxon>Rhodobacterales</taxon>
        <taxon>Paracoccaceae</taxon>
        <taxon>Algicella</taxon>
    </lineage>
</organism>
<dbReference type="SUPFAM" id="SSF52540">
    <property type="entry name" value="P-loop containing nucleoside triphosphate hydrolases"/>
    <property type="match status" value="1"/>
</dbReference>
<dbReference type="Gene3D" id="3.40.50.300">
    <property type="entry name" value="P-loop containing nucleotide triphosphate hydrolases"/>
    <property type="match status" value="1"/>
</dbReference>
<evidence type="ECO:0000313" key="9">
    <source>
        <dbReference type="Proteomes" id="UP000464495"/>
    </source>
</evidence>
<evidence type="ECO:0000256" key="1">
    <source>
        <dbReference type="ARBA" id="ARBA00000373"/>
    </source>
</evidence>
<dbReference type="AlphaFoldDB" id="A0A6P1SYB3"/>
<evidence type="ECO:0000313" key="8">
    <source>
        <dbReference type="EMBL" id="QHQ35674.1"/>
    </source>
</evidence>
<dbReference type="KEGG" id="amaq:GO499_11045"/>
<dbReference type="UniPathway" id="UPA00087">
    <property type="reaction ID" value="UER00175"/>
</dbReference>
<accession>A0A6P1SYB3</accession>
<comment type="catalytic activity">
    <reaction evidence="1 6">
        <text>alpha-D-ribose 1,5-bisphosphate + ATP = 5-phospho-alpha-D-ribose 1-diphosphate + ADP</text>
        <dbReference type="Rhea" id="RHEA:20109"/>
        <dbReference type="ChEBI" id="CHEBI:30616"/>
        <dbReference type="ChEBI" id="CHEBI:58017"/>
        <dbReference type="ChEBI" id="CHEBI:68688"/>
        <dbReference type="ChEBI" id="CHEBI:456216"/>
        <dbReference type="EC" id="2.7.4.23"/>
    </reaction>
</comment>
<evidence type="ECO:0000259" key="7">
    <source>
        <dbReference type="SMART" id="SM00072"/>
    </source>
</evidence>
<comment type="similarity">
    <text evidence="6">Belongs to the ribose 1,5-bisphosphokinase family.</text>
</comment>
<dbReference type="InterPro" id="IPR012699">
    <property type="entry name" value="PhnN"/>
</dbReference>
<keyword evidence="3 6" id="KW-0808">Transferase</keyword>
<proteinExistence type="inferred from homology"/>
<comment type="function">
    <text evidence="6">Catalyzes the phosphorylation of ribose 1,5-bisphosphate to 5-phospho-D-ribosyl alpha-1-diphosphate (PRPP).</text>
</comment>